<dbReference type="Proteomes" id="UP000611762">
    <property type="component" value="Unassembled WGS sequence"/>
</dbReference>
<dbReference type="RefSeq" id="WP_249311500.1">
    <property type="nucleotide sequence ID" value="NZ_JACRSU010000001.1"/>
</dbReference>
<dbReference type="PANTHER" id="PTHR43218:SF1">
    <property type="entry name" value="PHOSPHORIBOSYLTRANSFERASE"/>
    <property type="match status" value="1"/>
</dbReference>
<evidence type="ECO:0000313" key="2">
    <source>
        <dbReference type="EMBL" id="MBC8539651.1"/>
    </source>
</evidence>
<dbReference type="InterPro" id="IPR029057">
    <property type="entry name" value="PRTase-like"/>
</dbReference>
<dbReference type="SUPFAM" id="SSF53271">
    <property type="entry name" value="PRTase-like"/>
    <property type="match status" value="1"/>
</dbReference>
<dbReference type="NCBIfam" id="NF005592">
    <property type="entry name" value="PRK07322.1"/>
    <property type="match status" value="1"/>
</dbReference>
<feature type="domain" description="Phosphoribosyltransferase" evidence="1">
    <location>
        <begin position="50"/>
        <end position="148"/>
    </location>
</feature>
<keyword evidence="3" id="KW-1185">Reference proteome</keyword>
<dbReference type="AlphaFoldDB" id="A0A926DKR8"/>
<sequence>MKTAYEMEIAGLKRSLPLCRVTDDLYIAAFIMFGDVEITTACAKELLSRAPEFDVMLTAEAKGIPLICEMARQAGTNKYIVARKGPKLYMKDIVTVKVNSITTDHQQELSIDASDAAFMKNKRVLIVDDVISTGESLAALEKLVNHVDGIISGRMAVLAEGEAADRSDIIYLEKLPLFHPDGSIME</sequence>
<dbReference type="GO" id="GO:0003999">
    <property type="term" value="F:adenine phosphoribosyltransferase activity"/>
    <property type="evidence" value="ECO:0007669"/>
    <property type="project" value="UniProtKB-EC"/>
</dbReference>
<dbReference type="InterPro" id="IPR000836">
    <property type="entry name" value="PRTase_dom"/>
</dbReference>
<protein>
    <submittedName>
        <fullName evidence="2">Adenine phosphoribosyltransferase</fullName>
        <ecNumber evidence="2">2.4.2.7</ecNumber>
    </submittedName>
</protein>
<dbReference type="PANTHER" id="PTHR43218">
    <property type="entry name" value="PHOSPHORIBOSYLTRANSFERASE-RELATED"/>
    <property type="match status" value="1"/>
</dbReference>
<reference evidence="2" key="1">
    <citation type="submission" date="2020-08" db="EMBL/GenBank/DDBJ databases">
        <title>Genome public.</title>
        <authorList>
            <person name="Liu C."/>
            <person name="Sun Q."/>
        </authorList>
    </citation>
    <scope>NUCLEOTIDE SEQUENCE</scope>
    <source>
        <strain evidence="2">H8</strain>
    </source>
</reference>
<dbReference type="EC" id="2.4.2.7" evidence="2"/>
<dbReference type="CDD" id="cd06223">
    <property type="entry name" value="PRTases_typeI"/>
    <property type="match status" value="1"/>
</dbReference>
<name>A0A926DKR8_9FIRM</name>
<comment type="caution">
    <text evidence="2">The sequence shown here is derived from an EMBL/GenBank/DDBJ whole genome shotgun (WGS) entry which is preliminary data.</text>
</comment>
<evidence type="ECO:0000259" key="1">
    <source>
        <dbReference type="Pfam" id="PF00156"/>
    </source>
</evidence>
<organism evidence="2 3">
    <name type="scientific">Congzhengia minquanensis</name>
    <dbReference type="NCBI Taxonomy" id="2763657"/>
    <lineage>
        <taxon>Bacteria</taxon>
        <taxon>Bacillati</taxon>
        <taxon>Bacillota</taxon>
        <taxon>Clostridia</taxon>
        <taxon>Eubacteriales</taxon>
        <taxon>Oscillospiraceae</taxon>
        <taxon>Congzhengia</taxon>
    </lineage>
</organism>
<proteinExistence type="predicted"/>
<accession>A0A926DKR8</accession>
<evidence type="ECO:0000313" key="3">
    <source>
        <dbReference type="Proteomes" id="UP000611762"/>
    </source>
</evidence>
<dbReference type="Pfam" id="PF00156">
    <property type="entry name" value="Pribosyltran"/>
    <property type="match status" value="1"/>
</dbReference>
<keyword evidence="2" id="KW-0328">Glycosyltransferase</keyword>
<dbReference type="EMBL" id="JACRSU010000001">
    <property type="protein sequence ID" value="MBC8539651.1"/>
    <property type="molecule type" value="Genomic_DNA"/>
</dbReference>
<keyword evidence="2" id="KW-0808">Transferase</keyword>
<gene>
    <name evidence="2" type="ORF">H8698_01520</name>
</gene>
<dbReference type="Gene3D" id="3.40.50.2020">
    <property type="match status" value="1"/>
</dbReference>